<proteinExistence type="predicted"/>
<sequence length="220" mass="24412">MVVWIAAAAWLALVAFAASVFFRAIETTPAVSLLVPLATIALIFEIATTAGKKEVWCIGSERVLFLVLLFSVDMSVILCAGAAIFEVLLAIFVMTMKERYQLHSSDLFYAWEDPMRCLGLYGRSHFFLILVTLFLQINSYLSSSDFFLDQLHRVGPRPATSLSEDCRTFCCFSMLGMPVLIGGQIHALKTFGQWLSQRKARRAAKRLEDGGDDLLANVSA</sequence>
<reference evidence="2" key="1">
    <citation type="submission" date="2023-06" db="EMBL/GenBank/DDBJ databases">
        <authorList>
            <person name="Delattre M."/>
        </authorList>
    </citation>
    <scope>NUCLEOTIDE SEQUENCE</scope>
    <source>
        <strain evidence="2">AF72</strain>
    </source>
</reference>
<accession>A0AA36C4G5</accession>
<evidence type="ECO:0000313" key="2">
    <source>
        <dbReference type="EMBL" id="CAJ0557966.1"/>
    </source>
</evidence>
<feature type="transmembrane region" description="Helical" evidence="1">
    <location>
        <begin position="33"/>
        <end position="51"/>
    </location>
</feature>
<keyword evidence="1" id="KW-0472">Membrane</keyword>
<evidence type="ECO:0000256" key="1">
    <source>
        <dbReference type="SAM" id="Phobius"/>
    </source>
</evidence>
<feature type="transmembrane region" description="Helical" evidence="1">
    <location>
        <begin position="63"/>
        <end position="94"/>
    </location>
</feature>
<keyword evidence="3" id="KW-1185">Reference proteome</keyword>
<gene>
    <name evidence="2" type="ORF">MSPICULIGERA_LOCUS711</name>
</gene>
<keyword evidence="1" id="KW-0812">Transmembrane</keyword>
<comment type="caution">
    <text evidence="2">The sequence shown here is derived from an EMBL/GenBank/DDBJ whole genome shotgun (WGS) entry which is preliminary data.</text>
</comment>
<protein>
    <submittedName>
        <fullName evidence="2">Uncharacterized protein</fullName>
    </submittedName>
</protein>
<dbReference type="EMBL" id="CATQJA010000163">
    <property type="protein sequence ID" value="CAJ0557966.1"/>
    <property type="molecule type" value="Genomic_DNA"/>
</dbReference>
<evidence type="ECO:0000313" key="3">
    <source>
        <dbReference type="Proteomes" id="UP001177023"/>
    </source>
</evidence>
<keyword evidence="1" id="KW-1133">Transmembrane helix</keyword>
<dbReference type="Proteomes" id="UP001177023">
    <property type="component" value="Unassembled WGS sequence"/>
</dbReference>
<name>A0AA36C4G5_9BILA</name>
<feature type="non-terminal residue" evidence="2">
    <location>
        <position position="220"/>
    </location>
</feature>
<dbReference type="AlphaFoldDB" id="A0AA36C4G5"/>
<organism evidence="2 3">
    <name type="scientific">Mesorhabditis spiculigera</name>
    <dbReference type="NCBI Taxonomy" id="96644"/>
    <lineage>
        <taxon>Eukaryota</taxon>
        <taxon>Metazoa</taxon>
        <taxon>Ecdysozoa</taxon>
        <taxon>Nematoda</taxon>
        <taxon>Chromadorea</taxon>
        <taxon>Rhabditida</taxon>
        <taxon>Rhabditina</taxon>
        <taxon>Rhabditomorpha</taxon>
        <taxon>Rhabditoidea</taxon>
        <taxon>Rhabditidae</taxon>
        <taxon>Mesorhabditinae</taxon>
        <taxon>Mesorhabditis</taxon>
    </lineage>
</organism>